<feature type="region of interest" description="Disordered" evidence="1">
    <location>
        <begin position="74"/>
        <end position="145"/>
    </location>
</feature>
<feature type="compositionally biased region" description="Basic and acidic residues" evidence="1">
    <location>
        <begin position="1"/>
        <end position="12"/>
    </location>
</feature>
<evidence type="ECO:0000256" key="1">
    <source>
        <dbReference type="SAM" id="MobiDB-lite"/>
    </source>
</evidence>
<feature type="region of interest" description="Disordered" evidence="1">
    <location>
        <begin position="1"/>
        <end position="23"/>
    </location>
</feature>
<evidence type="ECO:0000313" key="2">
    <source>
        <dbReference type="EMBL" id="WVZ98266.1"/>
    </source>
</evidence>
<name>A0AAQ3UU21_PASNO</name>
<feature type="compositionally biased region" description="Basic and acidic residues" evidence="1">
    <location>
        <begin position="74"/>
        <end position="84"/>
    </location>
</feature>
<proteinExistence type="predicted"/>
<sequence>MEEGEPGHHDEQNLNGQVLYEVSGGGPRAHGRFAIGNGAVRAADVRAAAKEGSVRPPSHYLAQEVAHLRRENARLQQDNRDKDSALQQNKVTTELTLATGSSHVGSESTNGGIDADGHHGSKDQDGANRAAVVTSHQHSPNHAST</sequence>
<evidence type="ECO:0000313" key="3">
    <source>
        <dbReference type="Proteomes" id="UP001341281"/>
    </source>
</evidence>
<accession>A0AAQ3UU21</accession>
<protein>
    <submittedName>
        <fullName evidence="2">Uncharacterized protein</fullName>
    </submittedName>
</protein>
<reference evidence="2 3" key="1">
    <citation type="submission" date="2024-02" db="EMBL/GenBank/DDBJ databases">
        <title>High-quality chromosome-scale genome assembly of Pensacola bahiagrass (Paspalum notatum Flugge var. saurae).</title>
        <authorList>
            <person name="Vega J.M."/>
            <person name="Podio M."/>
            <person name="Orjuela J."/>
            <person name="Siena L.A."/>
            <person name="Pessino S.C."/>
            <person name="Combes M.C."/>
            <person name="Mariac C."/>
            <person name="Albertini E."/>
            <person name="Pupilli F."/>
            <person name="Ortiz J.P.A."/>
            <person name="Leblanc O."/>
        </authorList>
    </citation>
    <scope>NUCLEOTIDE SEQUENCE [LARGE SCALE GENOMIC DNA]</scope>
    <source>
        <strain evidence="2">R1</strain>
        <tissue evidence="2">Leaf</tissue>
    </source>
</reference>
<feature type="compositionally biased region" description="Polar residues" evidence="1">
    <location>
        <begin position="85"/>
        <end position="111"/>
    </location>
</feature>
<feature type="compositionally biased region" description="Basic and acidic residues" evidence="1">
    <location>
        <begin position="115"/>
        <end position="126"/>
    </location>
</feature>
<dbReference type="Proteomes" id="UP001341281">
    <property type="component" value="Chromosome 10"/>
</dbReference>
<feature type="compositionally biased region" description="Polar residues" evidence="1">
    <location>
        <begin position="134"/>
        <end position="145"/>
    </location>
</feature>
<gene>
    <name evidence="2" type="ORF">U9M48_043730</name>
</gene>
<organism evidence="2 3">
    <name type="scientific">Paspalum notatum var. saurae</name>
    <dbReference type="NCBI Taxonomy" id="547442"/>
    <lineage>
        <taxon>Eukaryota</taxon>
        <taxon>Viridiplantae</taxon>
        <taxon>Streptophyta</taxon>
        <taxon>Embryophyta</taxon>
        <taxon>Tracheophyta</taxon>
        <taxon>Spermatophyta</taxon>
        <taxon>Magnoliopsida</taxon>
        <taxon>Liliopsida</taxon>
        <taxon>Poales</taxon>
        <taxon>Poaceae</taxon>
        <taxon>PACMAD clade</taxon>
        <taxon>Panicoideae</taxon>
        <taxon>Andropogonodae</taxon>
        <taxon>Paspaleae</taxon>
        <taxon>Paspalinae</taxon>
        <taxon>Paspalum</taxon>
    </lineage>
</organism>
<dbReference type="AlphaFoldDB" id="A0AAQ3UU21"/>
<keyword evidence="3" id="KW-1185">Reference proteome</keyword>
<dbReference type="EMBL" id="CP144754">
    <property type="protein sequence ID" value="WVZ98266.1"/>
    <property type="molecule type" value="Genomic_DNA"/>
</dbReference>